<organism evidence="2 3">
    <name type="scientific">Glossina austeni</name>
    <name type="common">Savannah tsetse fly</name>
    <dbReference type="NCBI Taxonomy" id="7395"/>
    <lineage>
        <taxon>Eukaryota</taxon>
        <taxon>Metazoa</taxon>
        <taxon>Ecdysozoa</taxon>
        <taxon>Arthropoda</taxon>
        <taxon>Hexapoda</taxon>
        <taxon>Insecta</taxon>
        <taxon>Pterygota</taxon>
        <taxon>Neoptera</taxon>
        <taxon>Endopterygota</taxon>
        <taxon>Diptera</taxon>
        <taxon>Brachycera</taxon>
        <taxon>Muscomorpha</taxon>
        <taxon>Hippoboscoidea</taxon>
        <taxon>Glossinidae</taxon>
        <taxon>Glossina</taxon>
    </lineage>
</organism>
<name>A0A1A9VPX7_GLOAU</name>
<evidence type="ECO:0000313" key="3">
    <source>
        <dbReference type="Proteomes" id="UP000078200"/>
    </source>
</evidence>
<evidence type="ECO:0000256" key="1">
    <source>
        <dbReference type="SAM" id="MobiDB-lite"/>
    </source>
</evidence>
<feature type="region of interest" description="Disordered" evidence="1">
    <location>
        <begin position="1"/>
        <end position="54"/>
    </location>
</feature>
<dbReference type="EnsemblMetazoa" id="GAUT043804-RA">
    <property type="protein sequence ID" value="GAUT043804-PA"/>
    <property type="gene ID" value="GAUT043804"/>
</dbReference>
<dbReference type="Proteomes" id="UP000078200">
    <property type="component" value="Unassembled WGS sequence"/>
</dbReference>
<reference evidence="2" key="1">
    <citation type="submission" date="2020-05" db="UniProtKB">
        <authorList>
            <consortium name="EnsemblMetazoa"/>
        </authorList>
    </citation>
    <scope>IDENTIFICATION</scope>
    <source>
        <strain evidence="2">TTRI</strain>
    </source>
</reference>
<sequence>MTEIKQEAEETKATPVPVRRSMRIREQATESSASKRRKVFQAENGEVKTKYRKPHRRTLNPAKLEELRNRELEYKRQYRASLSGPALAAYRFRNAELKRRYRASLSPSKLLEYRYKEAARKRRYRASLSEDVLMQIRFKNAERKRLQRLGRKLELEERHLLRKRSGNDRSRILEPEIKIEELSIDIPRKSQFAKAMKGNTKSDDNE</sequence>
<keyword evidence="3" id="KW-1185">Reference proteome</keyword>
<protein>
    <submittedName>
        <fullName evidence="2">Uncharacterized protein</fullName>
    </submittedName>
</protein>
<dbReference type="VEuPathDB" id="VectorBase:GAUT043804"/>
<accession>A0A1A9VPX7</accession>
<evidence type="ECO:0000313" key="2">
    <source>
        <dbReference type="EnsemblMetazoa" id="GAUT043804-PA"/>
    </source>
</evidence>
<feature type="compositionally biased region" description="Basic and acidic residues" evidence="1">
    <location>
        <begin position="1"/>
        <end position="12"/>
    </location>
</feature>
<proteinExistence type="predicted"/>
<dbReference type="AlphaFoldDB" id="A0A1A9VPX7"/>